<feature type="binding site" evidence="13">
    <location>
        <begin position="61"/>
        <end position="64"/>
    </location>
    <ligand>
        <name>GTP</name>
        <dbReference type="ChEBI" id="CHEBI:37565"/>
        <label>1</label>
    </ligand>
</feature>
<keyword evidence="18" id="KW-1185">Reference proteome</keyword>
<feature type="transmembrane region" description="Helical" evidence="15">
    <location>
        <begin position="457"/>
        <end position="478"/>
    </location>
</feature>
<keyword evidence="2 15" id="KW-0813">Transport</keyword>
<evidence type="ECO:0000256" key="13">
    <source>
        <dbReference type="PIRSR" id="PIRSR603373-1"/>
    </source>
</evidence>
<comment type="similarity">
    <text evidence="15">Belongs to the TRAFAC class TrmE-Era-EngA-EngB-Septin-like GTPase superfamily. FeoB GTPase (TC 9.A.8) family.</text>
</comment>
<protein>
    <recommendedName>
        <fullName evidence="12 15">Ferrous iron transport protein B</fullName>
    </recommendedName>
</protein>
<dbReference type="InterPro" id="IPR030389">
    <property type="entry name" value="G_FEOB_dom"/>
</dbReference>
<keyword evidence="3" id="KW-1003">Cell membrane</keyword>
<evidence type="ECO:0000256" key="6">
    <source>
        <dbReference type="ARBA" id="ARBA00022741"/>
    </source>
</evidence>
<dbReference type="InterPro" id="IPR003373">
    <property type="entry name" value="Fe2_transport_prot-B"/>
</dbReference>
<evidence type="ECO:0000256" key="7">
    <source>
        <dbReference type="ARBA" id="ARBA00022989"/>
    </source>
</evidence>
<keyword evidence="4 15" id="KW-0410">Iron transport</keyword>
<dbReference type="SUPFAM" id="SSF52540">
    <property type="entry name" value="P-loop containing nucleoside triphosphate hydrolases"/>
    <property type="match status" value="1"/>
</dbReference>
<dbReference type="CDD" id="cd01879">
    <property type="entry name" value="FeoB"/>
    <property type="match status" value="1"/>
</dbReference>
<comment type="caution">
    <text evidence="17">The sequence shown here is derived from an EMBL/GenBank/DDBJ whole genome shotgun (WGS) entry which is preliminary data.</text>
</comment>
<dbReference type="GO" id="GO:0005886">
    <property type="term" value="C:plasma membrane"/>
    <property type="evidence" value="ECO:0007669"/>
    <property type="project" value="UniProtKB-SubCell"/>
</dbReference>
<dbReference type="InterPro" id="IPR027417">
    <property type="entry name" value="P-loop_NTPase"/>
</dbReference>
<dbReference type="GO" id="GO:0046872">
    <property type="term" value="F:metal ion binding"/>
    <property type="evidence" value="ECO:0007669"/>
    <property type="project" value="UniProtKB-KW"/>
</dbReference>
<dbReference type="Pfam" id="PF02421">
    <property type="entry name" value="FeoB_N"/>
    <property type="match status" value="1"/>
</dbReference>
<keyword evidence="7 15" id="KW-1133">Transmembrane helix</keyword>
<name>A0AAE3ILB7_9BACT</name>
<keyword evidence="14" id="KW-0479">Metal-binding</keyword>
<feature type="transmembrane region" description="Helical" evidence="15">
    <location>
        <begin position="340"/>
        <end position="364"/>
    </location>
</feature>
<dbReference type="PANTHER" id="PTHR43185">
    <property type="entry name" value="FERROUS IRON TRANSPORT PROTEIN B"/>
    <property type="match status" value="1"/>
</dbReference>
<evidence type="ECO:0000256" key="12">
    <source>
        <dbReference type="NCBIfam" id="TIGR00437"/>
    </source>
</evidence>
<dbReference type="InterPro" id="IPR006073">
    <property type="entry name" value="GTP-bd"/>
</dbReference>
<evidence type="ECO:0000256" key="3">
    <source>
        <dbReference type="ARBA" id="ARBA00022475"/>
    </source>
</evidence>
<dbReference type="AlphaFoldDB" id="A0AAE3ILB7"/>
<dbReference type="InterPro" id="IPR011642">
    <property type="entry name" value="Gate_dom"/>
</dbReference>
<dbReference type="InterPro" id="IPR050860">
    <property type="entry name" value="FeoB_GTPase"/>
</dbReference>
<dbReference type="InterPro" id="IPR011640">
    <property type="entry name" value="Fe2_transport_prot_B_C"/>
</dbReference>
<feature type="binding site" evidence="14">
    <location>
        <position position="25"/>
    </location>
    <ligand>
        <name>Mg(2+)</name>
        <dbReference type="ChEBI" id="CHEBI:18420"/>
        <label>2</label>
    </ligand>
</feature>
<keyword evidence="9" id="KW-0406">Ion transport</keyword>
<evidence type="ECO:0000256" key="14">
    <source>
        <dbReference type="PIRSR" id="PIRSR603373-2"/>
    </source>
</evidence>
<feature type="transmembrane region" description="Helical" evidence="15">
    <location>
        <begin position="384"/>
        <end position="406"/>
    </location>
</feature>
<evidence type="ECO:0000256" key="4">
    <source>
        <dbReference type="ARBA" id="ARBA00022496"/>
    </source>
</evidence>
<feature type="transmembrane region" description="Helical" evidence="15">
    <location>
        <begin position="515"/>
        <end position="535"/>
    </location>
</feature>
<reference evidence="17" key="1">
    <citation type="submission" date="2022-10" db="EMBL/GenBank/DDBJ databases">
        <authorList>
            <person name="Kim H.S."/>
            <person name="Kim J.-S."/>
            <person name="Suh M.K."/>
            <person name="Eom M.K."/>
            <person name="Lee J.-S."/>
        </authorList>
    </citation>
    <scope>NUCLEOTIDE SEQUENCE</scope>
    <source>
        <strain evidence="17">LIP-5</strain>
    </source>
</reference>
<dbReference type="Proteomes" id="UP001209317">
    <property type="component" value="Unassembled WGS sequence"/>
</dbReference>
<evidence type="ECO:0000313" key="17">
    <source>
        <dbReference type="EMBL" id="MCU7693933.1"/>
    </source>
</evidence>
<evidence type="ECO:0000256" key="11">
    <source>
        <dbReference type="ARBA" id="ARBA00023136"/>
    </source>
</evidence>
<feature type="binding site" evidence="13">
    <location>
        <begin position="14"/>
        <end position="21"/>
    </location>
    <ligand>
        <name>GTP</name>
        <dbReference type="ChEBI" id="CHEBI:37565"/>
        <label>1</label>
    </ligand>
</feature>
<evidence type="ECO:0000256" key="9">
    <source>
        <dbReference type="ARBA" id="ARBA00023065"/>
    </source>
</evidence>
<feature type="transmembrane region" description="Helical" evidence="15">
    <location>
        <begin position="418"/>
        <end position="445"/>
    </location>
</feature>
<dbReference type="Pfam" id="PF07664">
    <property type="entry name" value="FeoB_C"/>
    <property type="match status" value="1"/>
</dbReference>
<dbReference type="GO" id="GO:0005525">
    <property type="term" value="F:GTP binding"/>
    <property type="evidence" value="ECO:0007669"/>
    <property type="project" value="UniProtKB-KW"/>
</dbReference>
<proteinExistence type="inferred from homology"/>
<keyword evidence="11 15" id="KW-0472">Membrane</keyword>
<dbReference type="Pfam" id="PF07670">
    <property type="entry name" value="Gate"/>
    <property type="match status" value="2"/>
</dbReference>
<dbReference type="EMBL" id="JAOTPL010000005">
    <property type="protein sequence ID" value="MCU7693933.1"/>
    <property type="molecule type" value="Genomic_DNA"/>
</dbReference>
<accession>A0AAE3ILB7</accession>
<dbReference type="PANTHER" id="PTHR43185:SF1">
    <property type="entry name" value="FE(2+) TRANSPORTER FEOB"/>
    <property type="match status" value="1"/>
</dbReference>
<comment type="function">
    <text evidence="15">Probable transporter of a GTP-driven Fe(2+) uptake system.</text>
</comment>
<dbReference type="PRINTS" id="PR00326">
    <property type="entry name" value="GTP1OBG"/>
</dbReference>
<dbReference type="Gene3D" id="3.40.50.300">
    <property type="entry name" value="P-loop containing nucleotide triphosphate hydrolases"/>
    <property type="match status" value="1"/>
</dbReference>
<dbReference type="RefSeq" id="WP_263037421.1">
    <property type="nucleotide sequence ID" value="NZ_JAOTPL010000005.1"/>
</dbReference>
<evidence type="ECO:0000259" key="16">
    <source>
        <dbReference type="PROSITE" id="PS51711"/>
    </source>
</evidence>
<evidence type="ECO:0000313" key="18">
    <source>
        <dbReference type="Proteomes" id="UP001209317"/>
    </source>
</evidence>
<dbReference type="NCBIfam" id="TIGR00437">
    <property type="entry name" value="feoB"/>
    <property type="match status" value="1"/>
</dbReference>
<feature type="domain" description="FeoB-type G" evidence="16">
    <location>
        <begin position="7"/>
        <end position="174"/>
    </location>
</feature>
<keyword evidence="8 15" id="KW-0408">Iron</keyword>
<evidence type="ECO:0000256" key="10">
    <source>
        <dbReference type="ARBA" id="ARBA00023134"/>
    </source>
</evidence>
<feature type="binding site" evidence="14">
    <location>
        <position position="29"/>
    </location>
    <ligand>
        <name>Mg(2+)</name>
        <dbReference type="ChEBI" id="CHEBI:18420"/>
        <label>2</label>
    </ligand>
</feature>
<dbReference type="GO" id="GO:0015093">
    <property type="term" value="F:ferrous iron transmembrane transporter activity"/>
    <property type="evidence" value="ECO:0007669"/>
    <property type="project" value="UniProtKB-UniRule"/>
</dbReference>
<keyword evidence="10 13" id="KW-0342">GTP-binding</keyword>
<organism evidence="17 18">
    <name type="scientific">Haoranjiania flava</name>
    <dbReference type="NCBI Taxonomy" id="1856322"/>
    <lineage>
        <taxon>Bacteria</taxon>
        <taxon>Pseudomonadati</taxon>
        <taxon>Bacteroidota</taxon>
        <taxon>Chitinophagia</taxon>
        <taxon>Chitinophagales</taxon>
        <taxon>Chitinophagaceae</taxon>
        <taxon>Haoranjiania</taxon>
    </lineage>
</organism>
<evidence type="ECO:0000256" key="8">
    <source>
        <dbReference type="ARBA" id="ARBA00023004"/>
    </source>
</evidence>
<feature type="transmembrane region" description="Helical" evidence="15">
    <location>
        <begin position="682"/>
        <end position="703"/>
    </location>
</feature>
<evidence type="ECO:0000256" key="15">
    <source>
        <dbReference type="RuleBase" id="RU362098"/>
    </source>
</evidence>
<evidence type="ECO:0000256" key="1">
    <source>
        <dbReference type="ARBA" id="ARBA00004651"/>
    </source>
</evidence>
<keyword evidence="14" id="KW-0460">Magnesium</keyword>
<gene>
    <name evidence="17" type="primary">feoB</name>
    <name evidence="17" type="ORF">OD355_05310</name>
</gene>
<evidence type="ECO:0000256" key="5">
    <source>
        <dbReference type="ARBA" id="ARBA00022692"/>
    </source>
</evidence>
<keyword evidence="5 15" id="KW-0812">Transmembrane</keyword>
<evidence type="ECO:0000256" key="2">
    <source>
        <dbReference type="ARBA" id="ARBA00022448"/>
    </source>
</evidence>
<feature type="binding site" evidence="14">
    <location>
        <position position="28"/>
    </location>
    <ligand>
        <name>Mg(2+)</name>
        <dbReference type="ChEBI" id="CHEBI:18420"/>
        <label>2</label>
    </ligand>
</feature>
<feature type="transmembrane region" description="Helical" evidence="15">
    <location>
        <begin position="284"/>
        <end position="305"/>
    </location>
</feature>
<keyword evidence="6 13" id="KW-0547">Nucleotide-binding</keyword>
<dbReference type="PROSITE" id="PS51711">
    <property type="entry name" value="G_FEOB"/>
    <property type="match status" value="1"/>
</dbReference>
<comment type="subcellular location">
    <subcellularLocation>
        <location evidence="15">Cell inner membrane</location>
        <topology evidence="15">Multi-pass membrane protein</topology>
    </subcellularLocation>
    <subcellularLocation>
        <location evidence="1">Cell membrane</location>
        <topology evidence="1">Multi-pass membrane protein</topology>
    </subcellularLocation>
</comment>
<sequence length="704" mass="78906">MGKNNKSVNIAVVGNPNCGKSSLFNLLTGLHQKIGNFPGVTVDKKTGTANLGDGITANVIDLPGTYSLYPRREDEWVTYKLLMQQEPAVKPDIVLLLLDASNLKRNLLFCSQLIDLNYKVVVAMTMGDIAAKKGIKIDVDGLSRELGVPVVPVNPRSEKGIHELKKTLSFAAGYRPAEMEHNFIDNKALAPEAIREIQSKHPGLPSYTALHYLMHHRELDGEENKTVCEIKDRHHFNDTKIQAEEILHRYQKINQILQSTVSEPDPLKKKIFTERIDNILLHRFWGYVILTAVVFLLFQSIFWLASFPMDAIDSGFTQLTSWVDALLPETWWADLLVNGLLAGIGGIVIFIPQIMILFGLISVLEDTGYMARISFLMDKVMRKVGLNGKSVMPMISGFACAIPAIMATRNIENKKERLLTILITPLMSCSARLPVYIILTALVIPDVYYFGFISLQGLVMMGLYLFGFVTALVVSYVLKFLINIQEKSFFILELPIYKAPRWKNVGVTMLEKGKVFLVEAGRIIMIISLIIWFLSSYGPASRMEKLDQKYETIAAANTYGAEDIERNYSAEKLENSYAGILGKAIEPAIAPLGFDWKIGIALITSFAAREVFVATMATLYSVDDADESTLKQKMANATRMDGSKVYTLATGLSLLIFYVLAMQCMATLAIVKRETRTWKWPVFQLVYMTALAYLFSCIVYQLFK</sequence>
<feature type="binding site" evidence="13">
    <location>
        <begin position="39"/>
        <end position="43"/>
    </location>
    <ligand>
        <name>GTP</name>
        <dbReference type="ChEBI" id="CHEBI:37565"/>
        <label>1</label>
    </ligand>
</feature>
<feature type="transmembrane region" description="Helical" evidence="15">
    <location>
        <begin position="645"/>
        <end position="670"/>
    </location>
</feature>